<evidence type="ECO:0000313" key="1">
    <source>
        <dbReference type="EMBL" id="SJZ44232.1"/>
    </source>
</evidence>
<organism evidence="1 2">
    <name type="scientific">Chitinophaga eiseniae</name>
    <dbReference type="NCBI Taxonomy" id="634771"/>
    <lineage>
        <taxon>Bacteria</taxon>
        <taxon>Pseudomonadati</taxon>
        <taxon>Bacteroidota</taxon>
        <taxon>Chitinophagia</taxon>
        <taxon>Chitinophagales</taxon>
        <taxon>Chitinophagaceae</taxon>
        <taxon>Chitinophaga</taxon>
    </lineage>
</organism>
<evidence type="ECO:0000313" key="2">
    <source>
        <dbReference type="Proteomes" id="UP000190367"/>
    </source>
</evidence>
<dbReference type="STRING" id="634771.SAMN04488128_101235"/>
<reference evidence="2" key="1">
    <citation type="submission" date="2017-02" db="EMBL/GenBank/DDBJ databases">
        <authorList>
            <person name="Varghese N."/>
            <person name="Submissions S."/>
        </authorList>
    </citation>
    <scope>NUCLEOTIDE SEQUENCE [LARGE SCALE GENOMIC DNA]</scope>
    <source>
        <strain evidence="2">DSM 22224</strain>
    </source>
</reference>
<name>A0A1T4KP89_9BACT</name>
<dbReference type="RefSeq" id="WP_159455850.1">
    <property type="nucleotide sequence ID" value="NZ_FUWZ01000001.1"/>
</dbReference>
<protein>
    <submittedName>
        <fullName evidence="1">Uncharacterized protein</fullName>
    </submittedName>
</protein>
<sequence length="57" mass="6395">MNNTKQSRIVKLAQAAAKRKKEQRLVNRDGPPDVLRSSAGMIRNATDYLTASDKHED</sequence>
<keyword evidence="2" id="KW-1185">Reference proteome</keyword>
<dbReference type="AlphaFoldDB" id="A0A1T4KP89"/>
<accession>A0A1T4KP89</accession>
<dbReference type="Proteomes" id="UP000190367">
    <property type="component" value="Unassembled WGS sequence"/>
</dbReference>
<dbReference type="EMBL" id="FUWZ01000001">
    <property type="protein sequence ID" value="SJZ44232.1"/>
    <property type="molecule type" value="Genomic_DNA"/>
</dbReference>
<gene>
    <name evidence="1" type="ORF">SAMN04488128_101235</name>
</gene>
<proteinExistence type="predicted"/>